<keyword evidence="2 13" id="KW-0963">Cytoplasm</keyword>
<protein>
    <recommendedName>
        <fullName evidence="12 13">Transcription-repair-coupling factor</fullName>
        <shortName evidence="13">TRCF</shortName>
        <ecNumber evidence="13">3.6.4.-</ecNumber>
    </recommendedName>
</protein>
<evidence type="ECO:0000256" key="3">
    <source>
        <dbReference type="ARBA" id="ARBA00022741"/>
    </source>
</evidence>
<dbReference type="Pfam" id="PF00271">
    <property type="entry name" value="Helicase_C"/>
    <property type="match status" value="1"/>
</dbReference>
<dbReference type="KEGG" id="pfer:IRI77_11085"/>
<dbReference type="Pfam" id="PF02559">
    <property type="entry name" value="CarD_TRCF_RID"/>
    <property type="match status" value="1"/>
</dbReference>
<feature type="domain" description="Helicase C-terminal" evidence="15">
    <location>
        <begin position="799"/>
        <end position="949"/>
    </location>
</feature>
<dbReference type="Pfam" id="PF03461">
    <property type="entry name" value="TRCF"/>
    <property type="match status" value="1"/>
</dbReference>
<evidence type="ECO:0000256" key="11">
    <source>
        <dbReference type="ARBA" id="ARBA00061399"/>
    </source>
</evidence>
<dbReference type="Gene3D" id="3.40.50.11180">
    <property type="match status" value="1"/>
</dbReference>
<reference evidence="16 17" key="1">
    <citation type="submission" date="2020-10" db="EMBL/GenBank/DDBJ databases">
        <title>Complete genome sequence of Paludibaculum fermentans P105T, a facultatively anaerobic acidobacterium capable of dissimilatory Fe(III) reduction.</title>
        <authorList>
            <person name="Dedysh S.N."/>
            <person name="Beletsky A.V."/>
            <person name="Kulichevskaya I.S."/>
            <person name="Mardanov A.V."/>
            <person name="Ravin N.V."/>
        </authorList>
    </citation>
    <scope>NUCLEOTIDE SEQUENCE [LARGE SCALE GENOMIC DNA]</scope>
    <source>
        <strain evidence="16 17">P105</strain>
    </source>
</reference>
<dbReference type="SUPFAM" id="SSF143517">
    <property type="entry name" value="TRCF domain-like"/>
    <property type="match status" value="1"/>
</dbReference>
<evidence type="ECO:0000313" key="16">
    <source>
        <dbReference type="EMBL" id="QOY91970.1"/>
    </source>
</evidence>
<dbReference type="GO" id="GO:0003684">
    <property type="term" value="F:damaged DNA binding"/>
    <property type="evidence" value="ECO:0007669"/>
    <property type="project" value="InterPro"/>
</dbReference>
<keyword evidence="7 13" id="KW-0067">ATP-binding</keyword>
<dbReference type="InterPro" id="IPR014001">
    <property type="entry name" value="Helicase_ATP-bd"/>
</dbReference>
<keyword evidence="9 13" id="KW-0234">DNA repair</keyword>
<dbReference type="InterPro" id="IPR041471">
    <property type="entry name" value="UvrB_inter"/>
</dbReference>
<evidence type="ECO:0000256" key="2">
    <source>
        <dbReference type="ARBA" id="ARBA00022490"/>
    </source>
</evidence>
<organism evidence="16 17">
    <name type="scientific">Paludibaculum fermentans</name>
    <dbReference type="NCBI Taxonomy" id="1473598"/>
    <lineage>
        <taxon>Bacteria</taxon>
        <taxon>Pseudomonadati</taxon>
        <taxon>Acidobacteriota</taxon>
        <taxon>Terriglobia</taxon>
        <taxon>Bryobacterales</taxon>
        <taxon>Bryobacteraceae</taxon>
        <taxon>Paludibaculum</taxon>
    </lineage>
</organism>
<dbReference type="InterPro" id="IPR003711">
    <property type="entry name" value="CarD-like/TRCF_RID"/>
</dbReference>
<evidence type="ECO:0000256" key="7">
    <source>
        <dbReference type="ARBA" id="ARBA00022840"/>
    </source>
</evidence>
<comment type="function">
    <text evidence="13">Couples transcription and DNA repair by recognizing RNA polymerase (RNAP) stalled at DNA lesions. Mediates ATP-dependent release of RNAP and its truncated transcript from the DNA, and recruitment of nucleotide excision repair machinery to the damaged site.</text>
</comment>
<dbReference type="SMART" id="SM01058">
    <property type="entry name" value="CarD_TRCF"/>
    <property type="match status" value="1"/>
</dbReference>
<dbReference type="CDD" id="cd17991">
    <property type="entry name" value="DEXHc_TRCF"/>
    <property type="match status" value="1"/>
</dbReference>
<dbReference type="InterPro" id="IPR027417">
    <property type="entry name" value="P-loop_NTPase"/>
</dbReference>
<dbReference type="InterPro" id="IPR047112">
    <property type="entry name" value="RecG/Mfd"/>
</dbReference>
<evidence type="ECO:0000256" key="8">
    <source>
        <dbReference type="ARBA" id="ARBA00023125"/>
    </source>
</evidence>
<dbReference type="InterPro" id="IPR037235">
    <property type="entry name" value="TRCF-like_C_D7"/>
</dbReference>
<proteinExistence type="inferred from homology"/>
<evidence type="ECO:0000256" key="13">
    <source>
        <dbReference type="HAMAP-Rule" id="MF_00969"/>
    </source>
</evidence>
<evidence type="ECO:0000256" key="10">
    <source>
        <dbReference type="ARBA" id="ARBA00061104"/>
    </source>
</evidence>
<dbReference type="GO" id="GO:0006355">
    <property type="term" value="P:regulation of DNA-templated transcription"/>
    <property type="evidence" value="ECO:0007669"/>
    <property type="project" value="UniProtKB-UniRule"/>
</dbReference>
<dbReference type="Gene3D" id="2.40.10.170">
    <property type="match status" value="1"/>
</dbReference>
<dbReference type="SMART" id="SM00490">
    <property type="entry name" value="HELICc"/>
    <property type="match status" value="1"/>
</dbReference>
<dbReference type="Pfam" id="PF00270">
    <property type="entry name" value="DEAD"/>
    <property type="match status" value="1"/>
</dbReference>
<evidence type="ECO:0000256" key="6">
    <source>
        <dbReference type="ARBA" id="ARBA00022806"/>
    </source>
</evidence>
<evidence type="ECO:0000256" key="9">
    <source>
        <dbReference type="ARBA" id="ARBA00023204"/>
    </source>
</evidence>
<keyword evidence="17" id="KW-1185">Reference proteome</keyword>
<dbReference type="EMBL" id="CP063849">
    <property type="protein sequence ID" value="QOY91970.1"/>
    <property type="molecule type" value="Genomic_DNA"/>
</dbReference>
<dbReference type="Gene3D" id="3.40.50.300">
    <property type="entry name" value="P-loop containing nucleotide triphosphate hydrolases"/>
    <property type="match status" value="2"/>
</dbReference>
<dbReference type="Pfam" id="PF17757">
    <property type="entry name" value="UvrB_inter"/>
    <property type="match status" value="1"/>
</dbReference>
<dbReference type="GO" id="GO:0000716">
    <property type="term" value="P:transcription-coupled nucleotide-excision repair, DNA damage recognition"/>
    <property type="evidence" value="ECO:0007669"/>
    <property type="project" value="UniProtKB-UniRule"/>
</dbReference>
<feature type="domain" description="Helicase ATP-binding" evidence="14">
    <location>
        <begin position="613"/>
        <end position="774"/>
    </location>
</feature>
<keyword evidence="3 13" id="KW-0547">Nucleotide-binding</keyword>
<dbReference type="InterPro" id="IPR004576">
    <property type="entry name" value="Mfd"/>
</dbReference>
<comment type="similarity">
    <text evidence="10 13">In the N-terminal section; belongs to the UvrB family.</text>
</comment>
<dbReference type="InterPro" id="IPR001650">
    <property type="entry name" value="Helicase_C-like"/>
</dbReference>
<evidence type="ECO:0000256" key="5">
    <source>
        <dbReference type="ARBA" id="ARBA00022801"/>
    </source>
</evidence>
<keyword evidence="8 13" id="KW-0238">DNA-binding</keyword>
<dbReference type="PANTHER" id="PTHR47964:SF1">
    <property type="entry name" value="ATP-DEPENDENT DNA HELICASE HOMOLOG RECG, CHLOROPLASTIC"/>
    <property type="match status" value="1"/>
</dbReference>
<dbReference type="SMART" id="SM00982">
    <property type="entry name" value="TRCF"/>
    <property type="match status" value="1"/>
</dbReference>
<dbReference type="NCBIfam" id="TIGR00580">
    <property type="entry name" value="mfd"/>
    <property type="match status" value="1"/>
</dbReference>
<dbReference type="Gene3D" id="3.90.1150.50">
    <property type="entry name" value="Transcription-repair-coupling factor, D7 domain"/>
    <property type="match status" value="1"/>
</dbReference>
<keyword evidence="4 13" id="KW-0227">DNA damage</keyword>
<comment type="similarity">
    <text evidence="11 13">In the C-terminal section; belongs to the helicase family. RecG subfamily.</text>
</comment>
<comment type="subcellular location">
    <subcellularLocation>
        <location evidence="1 13">Cytoplasm</location>
    </subcellularLocation>
</comment>
<dbReference type="GO" id="GO:0003678">
    <property type="term" value="F:DNA helicase activity"/>
    <property type="evidence" value="ECO:0007669"/>
    <property type="project" value="TreeGrafter"/>
</dbReference>
<evidence type="ECO:0000256" key="1">
    <source>
        <dbReference type="ARBA" id="ARBA00004496"/>
    </source>
</evidence>
<sequence>MVRRLAHEPTTRSMLGGLTPTAKALYLTLLWENLEQPILVVTDTNRTAEILHELLETFHGLLLAGRGARPPVHIPALDVLPGQGLSPHTEIKAQRAVGLFRLASGKCSIAVTPVASALLRTEGAAAYRQLALALRQEDEIAMDDLASHLDSIGYEKREPVEMEGEYSIRGGIFDVFPAEAHRPIRIEFFGDTVESLRRFDPETQRSVLKVEEVTLLPMEETPRTRDFLRRLAELMQADDVVPGETFPGWEFAAPLLRPRNDSIENLIEKPILVWDEPEALKVAAERLWKRLEGLAEQSPCPPDQVFRHWGEFQAQHPDRREIELRNLSLEGDTHAGDAPLEIRSQPGMAFRNNMPAAVSEARTLVDKGYRVAFFAAAQGEVERLADILGEYSLPFQLGMELTGSTPQYLADRAYMAMQTASVYLIQGQVRRGVTLPEAQFALIGSEDLFEASDYAAQPARARSHVALFTPESLDLKIGDYVVHAQHGIGRFTGLRQISGGDTMEDFMVVEYAAESKLYVPLTRLDLIQKYRGANEGKPSLDKLGGVTWAKTKSRVKAKMRDMAEELLKLYAERKMSEGYAFSADSNWQREFEDAFEYSATRDQLQAVTEIKRDMESPHPMDRLLCGDVGFGKTEVAMRAAFKALGDGKQVAVLAPTTVLALQHFETFQKRFQAFPVRIEMLSRFRSPKETKAVLADLKAGKVDVVVGTHRILSKDLEFPDLGLLVVDEEQRFGVAHKERLKQMKKSVDVLTMSATPIPRTLHMSLLGLRDMSVIETPPKDRLAVQTVVAKYNPDLIKTAIEQEVQRGGQVYFVHNRVDSIWTRAATIQELVPGARVTVGHGQMGETELEKVLLSFMHRGADVFVCTTIVENGLDIPLANTIIIENAQNYGLSELYQLRGRVGRSNRRAYAYLMVPTDVDLTEVARKRLAALKEFSDLGAGFKIAALDLELRGAGNLLGGEQHGHLAVVGYETYVKLLDETARELRGETVAPEVHSSLNLGLDIRIPTDYIADEQQRLKAYKRIADAGDPAKAVALLQELEDRYGAAPESVRHLVEFSQLKTMAARCGIEAIDRRGGGVNIKFHPGSAVDPHALMRLVSETAGAQFTPAGILRVPLDPAAAPGVLLVQLRAQIEGLAG</sequence>
<dbReference type="InterPro" id="IPR036101">
    <property type="entry name" value="CarD-like/TRCF_RID_sf"/>
</dbReference>
<dbReference type="PROSITE" id="PS51192">
    <property type="entry name" value="HELICASE_ATP_BIND_1"/>
    <property type="match status" value="1"/>
</dbReference>
<dbReference type="Gene3D" id="3.30.2060.10">
    <property type="entry name" value="Penicillin-binding protein 1b domain"/>
    <property type="match status" value="1"/>
</dbReference>
<dbReference type="GO" id="GO:0005524">
    <property type="term" value="F:ATP binding"/>
    <property type="evidence" value="ECO:0007669"/>
    <property type="project" value="UniProtKB-UniRule"/>
</dbReference>
<evidence type="ECO:0000256" key="4">
    <source>
        <dbReference type="ARBA" id="ARBA00022763"/>
    </source>
</evidence>
<evidence type="ECO:0000313" key="17">
    <source>
        <dbReference type="Proteomes" id="UP000593892"/>
    </source>
</evidence>
<dbReference type="PROSITE" id="PS51194">
    <property type="entry name" value="HELICASE_CTER"/>
    <property type="match status" value="1"/>
</dbReference>
<name>A0A7S7NY62_PALFE</name>
<keyword evidence="6" id="KW-0347">Helicase</keyword>
<evidence type="ECO:0000259" key="15">
    <source>
        <dbReference type="PROSITE" id="PS51194"/>
    </source>
</evidence>
<dbReference type="AlphaFoldDB" id="A0A7S7NY62"/>
<dbReference type="HAMAP" id="MF_00969">
    <property type="entry name" value="TRCF"/>
    <property type="match status" value="1"/>
</dbReference>
<dbReference type="SMART" id="SM00487">
    <property type="entry name" value="DEXDc"/>
    <property type="match status" value="1"/>
</dbReference>
<keyword evidence="5 13" id="KW-0378">Hydrolase</keyword>
<dbReference type="GO" id="GO:0016787">
    <property type="term" value="F:hydrolase activity"/>
    <property type="evidence" value="ECO:0007669"/>
    <property type="project" value="UniProtKB-KW"/>
</dbReference>
<dbReference type="GO" id="GO:0005737">
    <property type="term" value="C:cytoplasm"/>
    <property type="evidence" value="ECO:0007669"/>
    <property type="project" value="UniProtKB-SubCell"/>
</dbReference>
<dbReference type="SUPFAM" id="SSF52540">
    <property type="entry name" value="P-loop containing nucleoside triphosphate hydrolases"/>
    <property type="match status" value="4"/>
</dbReference>
<dbReference type="InterPro" id="IPR005118">
    <property type="entry name" value="TRCF_C"/>
</dbReference>
<dbReference type="SUPFAM" id="SSF141259">
    <property type="entry name" value="CarD-like"/>
    <property type="match status" value="1"/>
</dbReference>
<dbReference type="FunFam" id="3.40.50.300:FF:000546">
    <property type="entry name" value="Transcription-repair-coupling factor"/>
    <property type="match status" value="1"/>
</dbReference>
<evidence type="ECO:0000259" key="14">
    <source>
        <dbReference type="PROSITE" id="PS51192"/>
    </source>
</evidence>
<evidence type="ECO:0000256" key="12">
    <source>
        <dbReference type="ARBA" id="ARBA00070128"/>
    </source>
</evidence>
<dbReference type="InterPro" id="IPR011545">
    <property type="entry name" value="DEAD/DEAH_box_helicase_dom"/>
</dbReference>
<dbReference type="PANTHER" id="PTHR47964">
    <property type="entry name" value="ATP-DEPENDENT DNA HELICASE HOMOLOG RECG, CHLOROPLASTIC"/>
    <property type="match status" value="1"/>
</dbReference>
<dbReference type="Proteomes" id="UP000593892">
    <property type="component" value="Chromosome"/>
</dbReference>
<gene>
    <name evidence="13 16" type="primary">mfd</name>
    <name evidence="16" type="ORF">IRI77_11085</name>
</gene>
<dbReference type="EC" id="3.6.4.-" evidence="13"/>
<accession>A0A7S7NY62</accession>